<dbReference type="Proteomes" id="UP000575083">
    <property type="component" value="Unassembled WGS sequence"/>
</dbReference>
<accession>A0A7X0U921</accession>
<dbReference type="AlphaFoldDB" id="A0A7X0U921"/>
<organism evidence="2 3">
    <name type="scientific">Acidovorax soli</name>
    <dbReference type="NCBI Taxonomy" id="592050"/>
    <lineage>
        <taxon>Bacteria</taxon>
        <taxon>Pseudomonadati</taxon>
        <taxon>Pseudomonadota</taxon>
        <taxon>Betaproteobacteria</taxon>
        <taxon>Burkholderiales</taxon>
        <taxon>Comamonadaceae</taxon>
        <taxon>Acidovorax</taxon>
    </lineage>
</organism>
<feature type="transmembrane region" description="Helical" evidence="1">
    <location>
        <begin position="72"/>
        <end position="93"/>
    </location>
</feature>
<feature type="transmembrane region" description="Helical" evidence="1">
    <location>
        <begin position="37"/>
        <end position="60"/>
    </location>
</feature>
<gene>
    <name evidence="2" type="ORF">HNP48_002076</name>
</gene>
<dbReference type="EMBL" id="JACHLK010000003">
    <property type="protein sequence ID" value="MBB6559409.1"/>
    <property type="molecule type" value="Genomic_DNA"/>
</dbReference>
<comment type="caution">
    <text evidence="2">The sequence shown here is derived from an EMBL/GenBank/DDBJ whole genome shotgun (WGS) entry which is preliminary data.</text>
</comment>
<evidence type="ECO:0008006" key="4">
    <source>
        <dbReference type="Google" id="ProtNLM"/>
    </source>
</evidence>
<sequence>MSFLSSPSFLRAVVWFDAATGVLLGTLHLALTDTLSQWFGLSAGLVQGSGVALLAYALLAGGIASQRRLPRGLLGCLAAGNAAWALGSLALLLGSAVAPTVWGQTYLVVHVVSVGLLAEVQWFGMRRLPTLAAA</sequence>
<feature type="transmembrane region" description="Helical" evidence="1">
    <location>
        <begin position="105"/>
        <end position="124"/>
    </location>
</feature>
<protein>
    <recommendedName>
        <fullName evidence="4">Transmembrane protein</fullName>
    </recommendedName>
</protein>
<evidence type="ECO:0000256" key="1">
    <source>
        <dbReference type="SAM" id="Phobius"/>
    </source>
</evidence>
<keyword evidence="1" id="KW-0472">Membrane</keyword>
<evidence type="ECO:0000313" key="3">
    <source>
        <dbReference type="Proteomes" id="UP000575083"/>
    </source>
</evidence>
<name>A0A7X0U921_9BURK</name>
<evidence type="ECO:0000313" key="2">
    <source>
        <dbReference type="EMBL" id="MBB6559409.1"/>
    </source>
</evidence>
<keyword evidence="3" id="KW-1185">Reference proteome</keyword>
<dbReference type="RefSeq" id="WP_184856819.1">
    <property type="nucleotide sequence ID" value="NZ_JACHLK010000003.1"/>
</dbReference>
<keyword evidence="1" id="KW-1133">Transmembrane helix</keyword>
<reference evidence="2 3" key="1">
    <citation type="submission" date="2020-08" db="EMBL/GenBank/DDBJ databases">
        <title>Functional genomics of gut bacteria from endangered species of beetles.</title>
        <authorList>
            <person name="Carlos-Shanley C."/>
        </authorList>
    </citation>
    <scope>NUCLEOTIDE SEQUENCE [LARGE SCALE GENOMIC DNA]</scope>
    <source>
        <strain evidence="2 3">S00198</strain>
    </source>
</reference>
<keyword evidence="1" id="KW-0812">Transmembrane</keyword>
<proteinExistence type="predicted"/>
<feature type="transmembrane region" description="Helical" evidence="1">
    <location>
        <begin position="12"/>
        <end position="31"/>
    </location>
</feature>